<protein>
    <submittedName>
        <fullName evidence="2">Uncharacterized protein</fullName>
    </submittedName>
</protein>
<evidence type="ECO:0000313" key="2">
    <source>
        <dbReference type="EMBL" id="ASW42226.1"/>
    </source>
</evidence>
<keyword evidence="3" id="KW-1185">Reference proteome</keyword>
<organism evidence="2 3">
    <name type="scientific">Clostridium isatidis</name>
    <dbReference type="NCBI Taxonomy" id="182773"/>
    <lineage>
        <taxon>Bacteria</taxon>
        <taxon>Bacillati</taxon>
        <taxon>Bacillota</taxon>
        <taxon>Clostridia</taxon>
        <taxon>Eubacteriales</taxon>
        <taxon>Clostridiaceae</taxon>
        <taxon>Clostridium</taxon>
    </lineage>
</organism>
<name>A0A343J9L8_9CLOT</name>
<dbReference type="Proteomes" id="UP000264883">
    <property type="component" value="Chromosome"/>
</dbReference>
<accession>A0A343J9L8</accession>
<reference evidence="2 3" key="1">
    <citation type="submission" date="2016-08" db="EMBL/GenBank/DDBJ databases">
        <title>Complete Genome Sequence Of The Indigo Reducing Clostridium isatidis DSM15098.</title>
        <authorList>
            <person name="Little G.T."/>
            <person name="Minton N.P."/>
        </authorList>
    </citation>
    <scope>NUCLEOTIDE SEQUENCE [LARGE SCALE GENOMIC DNA]</scope>
    <source>
        <strain evidence="2 3">DSM 15098</strain>
    </source>
</reference>
<evidence type="ECO:0000313" key="3">
    <source>
        <dbReference type="Proteomes" id="UP000264883"/>
    </source>
</evidence>
<dbReference type="EMBL" id="CP016786">
    <property type="protein sequence ID" value="ASW42226.1"/>
    <property type="molecule type" value="Genomic_DNA"/>
</dbReference>
<gene>
    <name evidence="2" type="ORF">BEN51_01580</name>
</gene>
<evidence type="ECO:0000256" key="1">
    <source>
        <dbReference type="SAM" id="Phobius"/>
    </source>
</evidence>
<sequence length="68" mass="8203">MRCGNINKIDILSLFIFIIIASFTLYVRNPALVKYYWILYIVEFFIGVYIAIRLFYIKDFSIKNRNKI</sequence>
<dbReference type="AlphaFoldDB" id="A0A343J9L8"/>
<feature type="transmembrane region" description="Helical" evidence="1">
    <location>
        <begin position="35"/>
        <end position="56"/>
    </location>
</feature>
<feature type="transmembrane region" description="Helical" evidence="1">
    <location>
        <begin position="12"/>
        <end position="29"/>
    </location>
</feature>
<keyword evidence="1" id="KW-0472">Membrane</keyword>
<dbReference type="KEGG" id="cia:BEN51_01580"/>
<keyword evidence="1" id="KW-1133">Transmembrane helix</keyword>
<proteinExistence type="predicted"/>
<keyword evidence="1" id="KW-0812">Transmembrane</keyword>